<dbReference type="GO" id="GO:0003700">
    <property type="term" value="F:DNA-binding transcription factor activity"/>
    <property type="evidence" value="ECO:0007669"/>
    <property type="project" value="TreeGrafter"/>
</dbReference>
<dbReference type="OrthoDB" id="2570341at2"/>
<evidence type="ECO:0000256" key="4">
    <source>
        <dbReference type="PROSITE-ProRule" id="PRU00335"/>
    </source>
</evidence>
<evidence type="ECO:0000256" key="2">
    <source>
        <dbReference type="ARBA" id="ARBA00023125"/>
    </source>
</evidence>
<dbReference type="SUPFAM" id="SSF46689">
    <property type="entry name" value="Homeodomain-like"/>
    <property type="match status" value="1"/>
</dbReference>
<evidence type="ECO:0000259" key="5">
    <source>
        <dbReference type="PROSITE" id="PS50977"/>
    </source>
</evidence>
<evidence type="ECO:0000313" key="9">
    <source>
        <dbReference type="Proteomes" id="UP000517765"/>
    </source>
</evidence>
<dbReference type="PANTHER" id="PTHR30055:SF151">
    <property type="entry name" value="TRANSCRIPTIONAL REGULATORY PROTEIN"/>
    <property type="match status" value="1"/>
</dbReference>
<dbReference type="Pfam" id="PF02909">
    <property type="entry name" value="TetR_C_1"/>
    <property type="match status" value="1"/>
</dbReference>
<reference evidence="9" key="2">
    <citation type="submission" date="2020-05" db="EMBL/GenBank/DDBJ databases">
        <title>Classification of alakaliphilic streptomycetes isolated from an alkaline soil next to Lonar Crater, India and a proposal for the recognition of Streptomyces alkaliterrae sp. nov.</title>
        <authorList>
            <person name="Golinska P."/>
        </authorList>
    </citation>
    <scope>NUCLEOTIDE SEQUENCE [LARGE SCALE GENOMIC DNA]</scope>
    <source>
        <strain evidence="9">OF8</strain>
    </source>
</reference>
<evidence type="ECO:0000313" key="8">
    <source>
        <dbReference type="Proteomes" id="UP000320857"/>
    </source>
</evidence>
<accession>A0A5P0YXC9</accession>
<dbReference type="EMBL" id="JABJXA010000022">
    <property type="protein sequence ID" value="MBB1258348.1"/>
    <property type="molecule type" value="Genomic_DNA"/>
</dbReference>
<dbReference type="Proteomes" id="UP000320857">
    <property type="component" value="Unassembled WGS sequence"/>
</dbReference>
<keyword evidence="2 4" id="KW-0238">DNA-binding</keyword>
<dbReference type="Gene3D" id="1.10.10.60">
    <property type="entry name" value="Homeodomain-like"/>
    <property type="match status" value="1"/>
</dbReference>
<dbReference type="InterPro" id="IPR009057">
    <property type="entry name" value="Homeodomain-like_sf"/>
</dbReference>
<feature type="domain" description="HTH tetR-type" evidence="5">
    <location>
        <begin position="32"/>
        <end position="92"/>
    </location>
</feature>
<dbReference type="InterPro" id="IPR001647">
    <property type="entry name" value="HTH_TetR"/>
</dbReference>
<dbReference type="InterPro" id="IPR050109">
    <property type="entry name" value="HTH-type_TetR-like_transc_reg"/>
</dbReference>
<dbReference type="EMBL" id="VJYK02000389">
    <property type="protein sequence ID" value="MQS04943.1"/>
    <property type="molecule type" value="Genomic_DNA"/>
</dbReference>
<reference evidence="6" key="3">
    <citation type="journal article" name="Syst. Appl. Microbiol.">
        <title>Streptomyces alkaliterrae sp. nov., isolated from an alkaline soil, and emended descriptions of Streptomyces alkaliphilus, Streptomyces calidiresistens and Streptomyces durbertensis.</title>
        <authorList>
            <person name="Swiecimska M."/>
            <person name="Golinska P."/>
            <person name="Nouioui I."/>
            <person name="Wypij M."/>
            <person name="Rai M."/>
            <person name="Sangal V."/>
            <person name="Goodfellow M."/>
        </authorList>
    </citation>
    <scope>NUCLEOTIDE SEQUENCE</scope>
    <source>
        <strain evidence="6">OF8</strain>
    </source>
</reference>
<dbReference type="SUPFAM" id="SSF48498">
    <property type="entry name" value="Tetracyclin repressor-like, C-terminal domain"/>
    <property type="match status" value="1"/>
</dbReference>
<dbReference type="InterPro" id="IPR036271">
    <property type="entry name" value="Tet_transcr_reg_TetR-rel_C_sf"/>
</dbReference>
<dbReference type="GO" id="GO:0045892">
    <property type="term" value="P:negative regulation of DNA-templated transcription"/>
    <property type="evidence" value="ECO:0007669"/>
    <property type="project" value="InterPro"/>
</dbReference>
<dbReference type="InterPro" id="IPR004111">
    <property type="entry name" value="Repressor_TetR_C"/>
</dbReference>
<dbReference type="GO" id="GO:0000976">
    <property type="term" value="F:transcription cis-regulatory region binding"/>
    <property type="evidence" value="ECO:0007669"/>
    <property type="project" value="TreeGrafter"/>
</dbReference>
<comment type="caution">
    <text evidence="7">The sequence shown here is derived from an EMBL/GenBank/DDBJ whole genome shotgun (WGS) entry which is preliminary data.</text>
</comment>
<keyword evidence="8" id="KW-1185">Reference proteome</keyword>
<dbReference type="AlphaFoldDB" id="A0A5P0YXC9"/>
<dbReference type="PROSITE" id="PS50977">
    <property type="entry name" value="HTH_TETR_2"/>
    <property type="match status" value="1"/>
</dbReference>
<dbReference type="Proteomes" id="UP000517765">
    <property type="component" value="Unassembled WGS sequence"/>
</dbReference>
<evidence type="ECO:0000313" key="7">
    <source>
        <dbReference type="EMBL" id="MQS04943.1"/>
    </source>
</evidence>
<proteinExistence type="predicted"/>
<evidence type="ECO:0000313" key="6">
    <source>
        <dbReference type="EMBL" id="MBB1258348.1"/>
    </source>
</evidence>
<keyword evidence="1" id="KW-0805">Transcription regulation</keyword>
<keyword evidence="3" id="KW-0804">Transcription</keyword>
<dbReference type="RefSeq" id="WP_143651101.1">
    <property type="nucleotide sequence ID" value="NZ_JABJXA010000022.1"/>
</dbReference>
<dbReference type="Gene3D" id="1.10.357.10">
    <property type="entry name" value="Tetracycline Repressor, domain 2"/>
    <property type="match status" value="1"/>
</dbReference>
<gene>
    <name evidence="7" type="ORF">FNX44_024425</name>
    <name evidence="6" type="ORF">H3147_05825</name>
</gene>
<evidence type="ECO:0000256" key="3">
    <source>
        <dbReference type="ARBA" id="ARBA00023163"/>
    </source>
</evidence>
<protein>
    <submittedName>
        <fullName evidence="7">TetR family transcriptional regulator</fullName>
    </submittedName>
    <submittedName>
        <fullName evidence="6">TetR/AcrR family transcriptional regulator</fullName>
    </submittedName>
</protein>
<organism evidence="7 8">
    <name type="scientific">Streptomyces alkaliterrae</name>
    <dbReference type="NCBI Taxonomy" id="2213162"/>
    <lineage>
        <taxon>Bacteria</taxon>
        <taxon>Bacillati</taxon>
        <taxon>Actinomycetota</taxon>
        <taxon>Actinomycetes</taxon>
        <taxon>Kitasatosporales</taxon>
        <taxon>Streptomycetaceae</taxon>
        <taxon>Streptomyces</taxon>
    </lineage>
</organism>
<sequence>MEGNSENAWGIPPAVARAWGVGQEASTAPRRGLSLERIVRAGIDCAATEGIGAVSMSRVAAVLGVSAMALYRYVGAKNELLLLMEDAAVGPPPKELAEPADWRTGLADWARAYRRVLHDNLWVLAVPVSSPPATPNSVIWMEYGLRAMRDSGLGAGERLGVLTLLSEYVRGEATVAADLAAAAREAGLGPDQMNAAYGRLLAGLADRERFPEVNAVLDSGVLAAGGDGEAPSEAGEDFDFGLERVLDGVAALIAKECADV</sequence>
<feature type="DNA-binding region" description="H-T-H motif" evidence="4">
    <location>
        <begin position="55"/>
        <end position="74"/>
    </location>
</feature>
<name>A0A5P0YXC9_9ACTN</name>
<evidence type="ECO:0000256" key="1">
    <source>
        <dbReference type="ARBA" id="ARBA00023015"/>
    </source>
</evidence>
<dbReference type="PANTHER" id="PTHR30055">
    <property type="entry name" value="HTH-TYPE TRANSCRIPTIONAL REGULATOR RUTR"/>
    <property type="match status" value="1"/>
</dbReference>
<reference evidence="7 8" key="1">
    <citation type="submission" date="2019-10" db="EMBL/GenBank/DDBJ databases">
        <title>Streptomyces sp. nov., a novel actinobacterium isolated from alkaline environment.</title>
        <authorList>
            <person name="Golinska P."/>
        </authorList>
    </citation>
    <scope>NUCLEOTIDE SEQUENCE [LARGE SCALE GENOMIC DNA]</scope>
    <source>
        <strain evidence="7 8">OF1</strain>
    </source>
</reference>
<dbReference type="Pfam" id="PF00440">
    <property type="entry name" value="TetR_N"/>
    <property type="match status" value="1"/>
</dbReference>